<dbReference type="EMBL" id="UFYW01000001">
    <property type="protein sequence ID" value="STD84698.1"/>
    <property type="molecule type" value="Genomic_DNA"/>
</dbReference>
<gene>
    <name evidence="1" type="ORF">NCTC12360_03244</name>
</gene>
<keyword evidence="2" id="KW-1185">Reference proteome</keyword>
<protein>
    <submittedName>
        <fullName evidence="1">Uncharacterized protein</fullName>
    </submittedName>
</protein>
<sequence>MQFLIGLAVLGCFCWSWSKMPKILEEWKEQKKK</sequence>
<reference evidence="1 2" key="1">
    <citation type="submission" date="2018-06" db="EMBL/GenBank/DDBJ databases">
        <authorList>
            <consortium name="Pathogen Informatics"/>
            <person name="Doyle S."/>
        </authorList>
    </citation>
    <scope>NUCLEOTIDE SEQUENCE [LARGE SCALE GENOMIC DNA]</scope>
    <source>
        <strain evidence="1 2">NCTC12360</strain>
    </source>
</reference>
<accession>A0A366U929</accession>
<evidence type="ECO:0000313" key="2">
    <source>
        <dbReference type="Proteomes" id="UP000254807"/>
    </source>
</evidence>
<dbReference type="Proteomes" id="UP000254807">
    <property type="component" value="Unassembled WGS sequence"/>
</dbReference>
<organism evidence="1 2">
    <name type="scientific">Enterococcus gallinarum</name>
    <dbReference type="NCBI Taxonomy" id="1353"/>
    <lineage>
        <taxon>Bacteria</taxon>
        <taxon>Bacillati</taxon>
        <taxon>Bacillota</taxon>
        <taxon>Bacilli</taxon>
        <taxon>Lactobacillales</taxon>
        <taxon>Enterococcaceae</taxon>
        <taxon>Enterococcus</taxon>
    </lineage>
</organism>
<dbReference type="AlphaFoldDB" id="A0A366U929"/>
<name>A0A366U929_ENTGA</name>
<proteinExistence type="predicted"/>
<evidence type="ECO:0000313" key="1">
    <source>
        <dbReference type="EMBL" id="STD84698.1"/>
    </source>
</evidence>